<feature type="domain" description="Peptidase S9 prolyl oligopeptidase catalytic" evidence="4">
    <location>
        <begin position="519"/>
        <end position="725"/>
    </location>
</feature>
<dbReference type="EMBL" id="JACAZF010000009">
    <property type="protein sequence ID" value="KAF7294658.1"/>
    <property type="molecule type" value="Genomic_DNA"/>
</dbReference>
<sequence>MAPPAPFDYSGLEFTEPAEQIKAFNMKAVPQRIFEDMRKYEAAARGFAFTCFEKPRGSDNTANNAIIQHRPEDSQVAELYRISLDPQVNSMERITHFDFKGGRIIGSFHPIVGEDWRGVWRSGGHVFTMDLNGNEYFQLWRYWEDGDTPLPAIDGELQNSPGGRIERLTHDENKYLNIVISDSQKIMAFVSNKENGTDLLVYISQMTDSDTGATADSNPLTLPSRLVTPLPENGHSRWSIESISIDDEYLVLIDVQTSAFRPLFIVPTSGGHPERILLPNATESEAETAFASASFSRDPNQPHLLYLVGDAFGAFQSICTYDIKTRSVIHITTPQHDLRSLRPIDWDCSRLAVNSECVYFQANVDGYAALFIWQLHGPLKGKVVQIKPQWEGGQFTVHTNARNGKPYELIVTLRSHLSQNRLARMDLDGYIIPENVKTDENGGSYIPVPVFPYKQATPVPPSYPTFPSKIIRFKSFDGLEIPCMYYHPTDGKTMAPLVVDIHGGPESQSDSNRRSPIHWYLMNELGCAVILPNVRGSRGYGKHFMAADSVEKREDSVKDIGALLDHVETSMANELDSKRIAVMGGSYGGYMTLATLIHFPTRFACGVANFPVAHWPSFLEKTAPSRANHRRGKYGDERIPEIRAFLERISPINRASEIAAPLQIAHGDSDSRIPVDQAVRMWQTVTKSRVHSELMVCAKEGHGFKQRSVIEFTNAAKLHFLERYLVSPRNAGL</sequence>
<reference evidence="5" key="1">
    <citation type="submission" date="2020-05" db="EMBL/GenBank/DDBJ databases">
        <title>Mycena genomes resolve the evolution of fungal bioluminescence.</title>
        <authorList>
            <person name="Tsai I.J."/>
        </authorList>
    </citation>
    <scope>NUCLEOTIDE SEQUENCE</scope>
    <source>
        <strain evidence="5">171206Taipei</strain>
    </source>
</reference>
<gene>
    <name evidence="5" type="ORF">MIND_01002600</name>
</gene>
<comment type="similarity">
    <text evidence="1">Belongs to the peptidase S9C family.</text>
</comment>
<dbReference type="Proteomes" id="UP000636479">
    <property type="component" value="Unassembled WGS sequence"/>
</dbReference>
<dbReference type="AlphaFoldDB" id="A0A8H6S882"/>
<dbReference type="InterPro" id="IPR029058">
    <property type="entry name" value="AB_hydrolase_fold"/>
</dbReference>
<organism evidence="5 6">
    <name type="scientific">Mycena indigotica</name>
    <dbReference type="NCBI Taxonomy" id="2126181"/>
    <lineage>
        <taxon>Eukaryota</taxon>
        <taxon>Fungi</taxon>
        <taxon>Dikarya</taxon>
        <taxon>Basidiomycota</taxon>
        <taxon>Agaricomycotina</taxon>
        <taxon>Agaricomycetes</taxon>
        <taxon>Agaricomycetidae</taxon>
        <taxon>Agaricales</taxon>
        <taxon>Marasmiineae</taxon>
        <taxon>Mycenaceae</taxon>
        <taxon>Mycena</taxon>
    </lineage>
</organism>
<comment type="caution">
    <text evidence="5">The sequence shown here is derived from an EMBL/GenBank/DDBJ whole genome shotgun (WGS) entry which is preliminary data.</text>
</comment>
<dbReference type="SUPFAM" id="SSF53474">
    <property type="entry name" value="alpha/beta-Hydrolases"/>
    <property type="match status" value="1"/>
</dbReference>
<dbReference type="GO" id="GO:0004252">
    <property type="term" value="F:serine-type endopeptidase activity"/>
    <property type="evidence" value="ECO:0007669"/>
    <property type="project" value="TreeGrafter"/>
</dbReference>
<dbReference type="GeneID" id="59349143"/>
<name>A0A8H6S882_9AGAR</name>
<dbReference type="RefSeq" id="XP_037216021.1">
    <property type="nucleotide sequence ID" value="XM_037366627.1"/>
</dbReference>
<dbReference type="Gene3D" id="3.40.50.1820">
    <property type="entry name" value="alpha/beta hydrolase"/>
    <property type="match status" value="1"/>
</dbReference>
<dbReference type="Pfam" id="PF00326">
    <property type="entry name" value="Peptidase_S9"/>
    <property type="match status" value="1"/>
</dbReference>
<evidence type="ECO:0000256" key="1">
    <source>
        <dbReference type="ARBA" id="ARBA00010040"/>
    </source>
</evidence>
<keyword evidence="6" id="KW-1185">Reference proteome</keyword>
<dbReference type="PANTHER" id="PTHR42776">
    <property type="entry name" value="SERINE PEPTIDASE S9 FAMILY MEMBER"/>
    <property type="match status" value="1"/>
</dbReference>
<evidence type="ECO:0000313" key="6">
    <source>
        <dbReference type="Proteomes" id="UP000636479"/>
    </source>
</evidence>
<evidence type="ECO:0000259" key="4">
    <source>
        <dbReference type="Pfam" id="PF00326"/>
    </source>
</evidence>
<evidence type="ECO:0000256" key="2">
    <source>
        <dbReference type="ARBA" id="ARBA00022801"/>
    </source>
</evidence>
<dbReference type="SUPFAM" id="SSF82171">
    <property type="entry name" value="DPP6 N-terminal domain-like"/>
    <property type="match status" value="1"/>
</dbReference>
<dbReference type="InterPro" id="IPR001375">
    <property type="entry name" value="Peptidase_S9_cat"/>
</dbReference>
<protein>
    <recommendedName>
        <fullName evidence="3">Dipeptidyl-peptidase V</fullName>
    </recommendedName>
</protein>
<keyword evidence="2" id="KW-0378">Hydrolase</keyword>
<accession>A0A8H6S882</accession>
<proteinExistence type="inferred from homology"/>
<evidence type="ECO:0000256" key="3">
    <source>
        <dbReference type="ARBA" id="ARBA00032829"/>
    </source>
</evidence>
<dbReference type="OrthoDB" id="43744at2759"/>
<dbReference type="PANTHER" id="PTHR42776:SF27">
    <property type="entry name" value="DIPEPTIDYL PEPTIDASE FAMILY MEMBER 6"/>
    <property type="match status" value="1"/>
</dbReference>
<evidence type="ECO:0000313" key="5">
    <source>
        <dbReference type="EMBL" id="KAF7294658.1"/>
    </source>
</evidence>
<dbReference type="GO" id="GO:0006508">
    <property type="term" value="P:proteolysis"/>
    <property type="evidence" value="ECO:0007669"/>
    <property type="project" value="InterPro"/>
</dbReference>